<dbReference type="AlphaFoldDB" id="A0A821E3U2"/>
<feature type="non-terminal residue" evidence="1">
    <location>
        <position position="1"/>
    </location>
</feature>
<protein>
    <submittedName>
        <fullName evidence="1">Uncharacterized protein</fullName>
    </submittedName>
</protein>
<name>A0A821E3U2_9BILA</name>
<comment type="caution">
    <text evidence="1">The sequence shown here is derived from an EMBL/GenBank/DDBJ whole genome shotgun (WGS) entry which is preliminary data.</text>
</comment>
<dbReference type="Proteomes" id="UP000663851">
    <property type="component" value="Unassembled WGS sequence"/>
</dbReference>
<reference evidence="1" key="1">
    <citation type="submission" date="2021-02" db="EMBL/GenBank/DDBJ databases">
        <authorList>
            <person name="Nowell W R."/>
        </authorList>
    </citation>
    <scope>NUCLEOTIDE SEQUENCE</scope>
</reference>
<evidence type="ECO:0000313" key="2">
    <source>
        <dbReference type="Proteomes" id="UP000663851"/>
    </source>
</evidence>
<dbReference type="EMBL" id="CAJOBO010018139">
    <property type="protein sequence ID" value="CAF4630135.1"/>
    <property type="molecule type" value="Genomic_DNA"/>
</dbReference>
<proteinExistence type="predicted"/>
<organism evidence="1 2">
    <name type="scientific">Rotaria socialis</name>
    <dbReference type="NCBI Taxonomy" id="392032"/>
    <lineage>
        <taxon>Eukaryota</taxon>
        <taxon>Metazoa</taxon>
        <taxon>Spiralia</taxon>
        <taxon>Gnathifera</taxon>
        <taxon>Rotifera</taxon>
        <taxon>Eurotatoria</taxon>
        <taxon>Bdelloidea</taxon>
        <taxon>Philodinida</taxon>
        <taxon>Philodinidae</taxon>
        <taxon>Rotaria</taxon>
    </lineage>
</organism>
<gene>
    <name evidence="1" type="ORF">HFQ381_LOCUS34653</name>
</gene>
<sequence length="50" mass="5853">LPKEIPEDIRRVGSATTLELLRGDVGKRWKLLKHTIVAWTSLPIFRYFCK</sequence>
<evidence type="ECO:0000313" key="1">
    <source>
        <dbReference type="EMBL" id="CAF4630135.1"/>
    </source>
</evidence>
<accession>A0A821E3U2</accession>